<dbReference type="EMBL" id="WXYO01000006">
    <property type="protein sequence ID" value="NAS13237.1"/>
    <property type="molecule type" value="Genomic_DNA"/>
</dbReference>
<organism evidence="2 3">
    <name type="scientific">Poritiphilus flavus</name>
    <dbReference type="NCBI Taxonomy" id="2697053"/>
    <lineage>
        <taxon>Bacteria</taxon>
        <taxon>Pseudomonadati</taxon>
        <taxon>Bacteroidota</taxon>
        <taxon>Flavobacteriia</taxon>
        <taxon>Flavobacteriales</taxon>
        <taxon>Flavobacteriaceae</taxon>
        <taxon>Poritiphilus</taxon>
    </lineage>
</organism>
<dbReference type="Pfam" id="PF00550">
    <property type="entry name" value="PP-binding"/>
    <property type="match status" value="1"/>
</dbReference>
<dbReference type="PROSITE" id="PS50075">
    <property type="entry name" value="CARRIER"/>
    <property type="match status" value="1"/>
</dbReference>
<dbReference type="InterPro" id="IPR036736">
    <property type="entry name" value="ACP-like_sf"/>
</dbReference>
<reference evidence="2 3" key="1">
    <citation type="submission" date="2020-01" db="EMBL/GenBank/DDBJ databases">
        <title>Bacteria diversity of Porities sp.</title>
        <authorList>
            <person name="Wang G."/>
        </authorList>
    </citation>
    <scope>NUCLEOTIDE SEQUENCE [LARGE SCALE GENOMIC DNA]</scope>
    <source>
        <strain evidence="2 3">R33</strain>
    </source>
</reference>
<evidence type="ECO:0000313" key="3">
    <source>
        <dbReference type="Proteomes" id="UP000475249"/>
    </source>
</evidence>
<dbReference type="Gene3D" id="1.10.1200.10">
    <property type="entry name" value="ACP-like"/>
    <property type="match status" value="1"/>
</dbReference>
<dbReference type="InterPro" id="IPR009081">
    <property type="entry name" value="PP-bd_ACP"/>
</dbReference>
<name>A0A6L9EES9_9FLAO</name>
<dbReference type="AlphaFoldDB" id="A0A6L9EES9"/>
<evidence type="ECO:0000259" key="1">
    <source>
        <dbReference type="PROSITE" id="PS50075"/>
    </source>
</evidence>
<protein>
    <submittedName>
        <fullName evidence="2">Acyl carrier protein</fullName>
    </submittedName>
</protein>
<dbReference type="Proteomes" id="UP000475249">
    <property type="component" value="Unassembled WGS sequence"/>
</dbReference>
<dbReference type="RefSeq" id="WP_161436276.1">
    <property type="nucleotide sequence ID" value="NZ_WXYO01000006.1"/>
</dbReference>
<sequence length="81" mass="9169">MTDKIAKYIKEEVANEPLTELDMQEDLLGSGIIDSVGMMKLVLFLENEFDVKIGPSDMTVENFLNLNSIESFLLKRKQETG</sequence>
<comment type="caution">
    <text evidence="2">The sequence shown here is derived from an EMBL/GenBank/DDBJ whole genome shotgun (WGS) entry which is preliminary data.</text>
</comment>
<keyword evidence="3" id="KW-1185">Reference proteome</keyword>
<evidence type="ECO:0000313" key="2">
    <source>
        <dbReference type="EMBL" id="NAS13237.1"/>
    </source>
</evidence>
<dbReference type="SUPFAM" id="SSF47336">
    <property type="entry name" value="ACP-like"/>
    <property type="match status" value="1"/>
</dbReference>
<gene>
    <name evidence="2" type="ORF">GTQ38_14565</name>
</gene>
<accession>A0A6L9EES9</accession>
<proteinExistence type="predicted"/>
<feature type="domain" description="Carrier" evidence="1">
    <location>
        <begin position="1"/>
        <end position="77"/>
    </location>
</feature>